<dbReference type="RefSeq" id="WP_266340239.1">
    <property type="nucleotide sequence ID" value="NZ_JAPKNK010000009.1"/>
</dbReference>
<dbReference type="PANTHER" id="PTHR23407">
    <property type="entry name" value="ATPASE INHIBITOR/5-FORMYLTETRAHYDROFOLATE CYCLO-LIGASE"/>
    <property type="match status" value="1"/>
</dbReference>
<dbReference type="GO" id="GO:0030272">
    <property type="term" value="F:5-formyltetrahydrofolate cyclo-ligase activity"/>
    <property type="evidence" value="ECO:0007669"/>
    <property type="project" value="UniProtKB-EC"/>
</dbReference>
<comment type="cofactor">
    <cofactor evidence="5">
        <name>Mg(2+)</name>
        <dbReference type="ChEBI" id="CHEBI:18420"/>
    </cofactor>
</comment>
<keyword evidence="2 4" id="KW-0547">Nucleotide-binding</keyword>
<evidence type="ECO:0000313" key="7">
    <source>
        <dbReference type="Proteomes" id="UP001144805"/>
    </source>
</evidence>
<dbReference type="InterPro" id="IPR037171">
    <property type="entry name" value="NagB/RpiA_transferase-like"/>
</dbReference>
<dbReference type="NCBIfam" id="TIGR02727">
    <property type="entry name" value="MTHFS_bact"/>
    <property type="match status" value="1"/>
</dbReference>
<feature type="binding site" evidence="4">
    <location>
        <position position="54"/>
    </location>
    <ligand>
        <name>substrate</name>
    </ligand>
</feature>
<dbReference type="PIRSF" id="PIRSF006806">
    <property type="entry name" value="FTHF_cligase"/>
    <property type="match status" value="1"/>
</dbReference>
<organism evidence="6 7">
    <name type="scientific">Kaistia nematophila</name>
    <dbReference type="NCBI Taxonomy" id="2994654"/>
    <lineage>
        <taxon>Bacteria</taxon>
        <taxon>Pseudomonadati</taxon>
        <taxon>Pseudomonadota</taxon>
        <taxon>Alphaproteobacteria</taxon>
        <taxon>Hyphomicrobiales</taxon>
        <taxon>Kaistiaceae</taxon>
        <taxon>Kaistia</taxon>
    </lineage>
</organism>
<comment type="catalytic activity">
    <reaction evidence="5">
        <text>(6S)-5-formyl-5,6,7,8-tetrahydrofolate + ATP = (6R)-5,10-methenyltetrahydrofolate + ADP + phosphate</text>
        <dbReference type="Rhea" id="RHEA:10488"/>
        <dbReference type="ChEBI" id="CHEBI:30616"/>
        <dbReference type="ChEBI" id="CHEBI:43474"/>
        <dbReference type="ChEBI" id="CHEBI:57455"/>
        <dbReference type="ChEBI" id="CHEBI:57457"/>
        <dbReference type="ChEBI" id="CHEBI:456216"/>
        <dbReference type="EC" id="6.3.3.2"/>
    </reaction>
</comment>
<dbReference type="GO" id="GO:0009396">
    <property type="term" value="P:folic acid-containing compound biosynthetic process"/>
    <property type="evidence" value="ECO:0007669"/>
    <property type="project" value="TreeGrafter"/>
</dbReference>
<dbReference type="InterPro" id="IPR024185">
    <property type="entry name" value="FTHF_cligase-like_sf"/>
</dbReference>
<evidence type="ECO:0000256" key="4">
    <source>
        <dbReference type="PIRSR" id="PIRSR006806-1"/>
    </source>
</evidence>
<dbReference type="AlphaFoldDB" id="A0A9X3EDY7"/>
<dbReference type="GO" id="GO:0005524">
    <property type="term" value="F:ATP binding"/>
    <property type="evidence" value="ECO:0007669"/>
    <property type="project" value="UniProtKB-KW"/>
</dbReference>
<feature type="binding site" evidence="4">
    <location>
        <begin position="128"/>
        <end position="136"/>
    </location>
    <ligand>
        <name>ATP</name>
        <dbReference type="ChEBI" id="CHEBI:30616"/>
    </ligand>
</feature>
<dbReference type="SUPFAM" id="SSF100950">
    <property type="entry name" value="NagB/RpiA/CoA transferase-like"/>
    <property type="match status" value="1"/>
</dbReference>
<gene>
    <name evidence="6" type="ORF">OSH07_18940</name>
</gene>
<accession>A0A9X3EDY7</accession>
<dbReference type="Pfam" id="PF01812">
    <property type="entry name" value="5-FTHF_cyc-lig"/>
    <property type="match status" value="1"/>
</dbReference>
<keyword evidence="5" id="KW-0479">Metal-binding</keyword>
<evidence type="ECO:0000256" key="5">
    <source>
        <dbReference type="RuleBase" id="RU361279"/>
    </source>
</evidence>
<dbReference type="GO" id="GO:0046872">
    <property type="term" value="F:metal ion binding"/>
    <property type="evidence" value="ECO:0007669"/>
    <property type="project" value="UniProtKB-KW"/>
</dbReference>
<evidence type="ECO:0000313" key="6">
    <source>
        <dbReference type="EMBL" id="MCX5571285.1"/>
    </source>
</evidence>
<evidence type="ECO:0000256" key="3">
    <source>
        <dbReference type="ARBA" id="ARBA00022840"/>
    </source>
</evidence>
<evidence type="ECO:0000256" key="1">
    <source>
        <dbReference type="ARBA" id="ARBA00010638"/>
    </source>
</evidence>
<sequence length="190" mass="20452">MTNKNQLRAAALARRDAVGSSSRAAARERILDHAGPLFDRPGRVVSGYWPIRSEADPGPLLDRARQAGATIALPVLLDAETLLFRRWDPGAVLEPAGFGTVGPSVAAPFVIPDIVILPLAAFDRRGHRIGYGKGHYDRAVAGLFASGRRPLLVGLAFAVQEVDKVPFEPHDIPLDFILTEEELIAAPKHG</sequence>
<dbReference type="GO" id="GO:0035999">
    <property type="term" value="P:tetrahydrofolate interconversion"/>
    <property type="evidence" value="ECO:0007669"/>
    <property type="project" value="TreeGrafter"/>
</dbReference>
<evidence type="ECO:0000256" key="2">
    <source>
        <dbReference type="ARBA" id="ARBA00022741"/>
    </source>
</evidence>
<reference evidence="6" key="1">
    <citation type="submission" date="2022-11" db="EMBL/GenBank/DDBJ databases">
        <title>Biodiversity and phylogenetic relationships of bacteria.</title>
        <authorList>
            <person name="Machado R.A.R."/>
            <person name="Bhat A."/>
            <person name="Loulou A."/>
            <person name="Kallel S."/>
        </authorList>
    </citation>
    <scope>NUCLEOTIDE SEQUENCE</scope>
    <source>
        <strain evidence="6">K-TC2</strain>
    </source>
</reference>
<dbReference type="Proteomes" id="UP001144805">
    <property type="component" value="Unassembled WGS sequence"/>
</dbReference>
<proteinExistence type="inferred from homology"/>
<comment type="caution">
    <text evidence="6">The sequence shown here is derived from an EMBL/GenBank/DDBJ whole genome shotgun (WGS) entry which is preliminary data.</text>
</comment>
<keyword evidence="6" id="KW-0436">Ligase</keyword>
<dbReference type="EC" id="6.3.3.2" evidence="5"/>
<dbReference type="EMBL" id="JAPKNK010000009">
    <property type="protein sequence ID" value="MCX5571285.1"/>
    <property type="molecule type" value="Genomic_DNA"/>
</dbReference>
<keyword evidence="7" id="KW-1185">Reference proteome</keyword>
<comment type="similarity">
    <text evidence="1 5">Belongs to the 5-formyltetrahydrofolate cyclo-ligase family.</text>
</comment>
<name>A0A9X3EDY7_9HYPH</name>
<protein>
    <recommendedName>
        <fullName evidence="5">5-formyltetrahydrofolate cyclo-ligase</fullName>
        <ecNumber evidence="5">6.3.3.2</ecNumber>
    </recommendedName>
</protein>
<feature type="binding site" evidence="4">
    <location>
        <begin position="4"/>
        <end position="8"/>
    </location>
    <ligand>
        <name>ATP</name>
        <dbReference type="ChEBI" id="CHEBI:30616"/>
    </ligand>
</feature>
<dbReference type="Gene3D" id="3.40.50.10420">
    <property type="entry name" value="NagB/RpiA/CoA transferase-like"/>
    <property type="match status" value="1"/>
</dbReference>
<dbReference type="InterPro" id="IPR002698">
    <property type="entry name" value="FTHF_cligase"/>
</dbReference>
<keyword evidence="5" id="KW-0460">Magnesium</keyword>
<keyword evidence="3 4" id="KW-0067">ATP-binding</keyword>
<dbReference type="PANTHER" id="PTHR23407:SF1">
    <property type="entry name" value="5-FORMYLTETRAHYDROFOLATE CYCLO-LIGASE"/>
    <property type="match status" value="1"/>
</dbReference>